<feature type="transmembrane region" description="Helical" evidence="7">
    <location>
        <begin position="156"/>
        <end position="174"/>
    </location>
</feature>
<dbReference type="InterPro" id="IPR027470">
    <property type="entry name" value="Cation_efflux_CTD"/>
</dbReference>
<comment type="similarity">
    <text evidence="2">Belongs to the cation diffusion facilitator (CDF) transporter (TC 2.A.4) family.</text>
</comment>
<dbReference type="OrthoDB" id="9806522at2"/>
<protein>
    <submittedName>
        <fullName evidence="10">Cation diffusion facilitator family transporter</fullName>
    </submittedName>
</protein>
<dbReference type="RefSeq" id="WP_066518463.1">
    <property type="nucleotide sequence ID" value="NZ_CABMOF010000001.1"/>
</dbReference>
<gene>
    <name evidence="10" type="ORF">HMPREF3293_02152</name>
</gene>
<dbReference type="InterPro" id="IPR002524">
    <property type="entry name" value="Cation_efflux"/>
</dbReference>
<dbReference type="STRING" id="626937.HMPREF3293_02152"/>
<evidence type="ECO:0000256" key="2">
    <source>
        <dbReference type="ARBA" id="ARBA00008114"/>
    </source>
</evidence>
<dbReference type="EMBL" id="LSZW01000063">
    <property type="protein sequence ID" value="KXK64905.1"/>
    <property type="molecule type" value="Genomic_DNA"/>
</dbReference>
<dbReference type="InterPro" id="IPR027469">
    <property type="entry name" value="Cation_efflux_TMD_sf"/>
</dbReference>
<dbReference type="PATRIC" id="fig|626937.4.peg.2122"/>
<feature type="transmembrane region" description="Helical" evidence="7">
    <location>
        <begin position="180"/>
        <end position="198"/>
    </location>
</feature>
<reference evidence="10 11" key="1">
    <citation type="submission" date="2016-02" db="EMBL/GenBank/DDBJ databases">
        <authorList>
            <person name="Wen L."/>
            <person name="He K."/>
            <person name="Yang H."/>
        </authorList>
    </citation>
    <scope>NUCLEOTIDE SEQUENCE [LARGE SCALE GENOMIC DNA]</scope>
    <source>
        <strain evidence="10 11">DSM 22607</strain>
    </source>
</reference>
<feature type="domain" description="Cation efflux protein cytoplasmic" evidence="9">
    <location>
        <begin position="210"/>
        <end position="286"/>
    </location>
</feature>
<feature type="transmembrane region" description="Helical" evidence="7">
    <location>
        <begin position="45"/>
        <end position="63"/>
    </location>
</feature>
<keyword evidence="3" id="KW-0813">Transport</keyword>
<feature type="transmembrane region" description="Helical" evidence="7">
    <location>
        <begin position="12"/>
        <end position="33"/>
    </location>
</feature>
<dbReference type="PANTHER" id="PTHR43840:SF15">
    <property type="entry name" value="MITOCHONDRIAL METAL TRANSPORTER 1-RELATED"/>
    <property type="match status" value="1"/>
</dbReference>
<accession>A0A136Q2L2</accession>
<evidence type="ECO:0000256" key="4">
    <source>
        <dbReference type="ARBA" id="ARBA00022692"/>
    </source>
</evidence>
<dbReference type="GO" id="GO:0008324">
    <property type="term" value="F:monoatomic cation transmembrane transporter activity"/>
    <property type="evidence" value="ECO:0007669"/>
    <property type="project" value="InterPro"/>
</dbReference>
<dbReference type="FunFam" id="1.20.1510.10:FF:000006">
    <property type="entry name" value="Divalent cation efflux transporter"/>
    <property type="match status" value="1"/>
</dbReference>
<feature type="transmembrane region" description="Helical" evidence="7">
    <location>
        <begin position="84"/>
        <end position="106"/>
    </location>
</feature>
<evidence type="ECO:0000256" key="6">
    <source>
        <dbReference type="ARBA" id="ARBA00023136"/>
    </source>
</evidence>
<proteinExistence type="inferred from homology"/>
<comment type="caution">
    <text evidence="10">The sequence shown here is derived from an EMBL/GenBank/DDBJ whole genome shotgun (WGS) entry which is preliminary data.</text>
</comment>
<dbReference type="InterPro" id="IPR050291">
    <property type="entry name" value="CDF_Transporter"/>
</dbReference>
<dbReference type="Proteomes" id="UP000070366">
    <property type="component" value="Unassembled WGS sequence"/>
</dbReference>
<dbReference type="InterPro" id="IPR058533">
    <property type="entry name" value="Cation_efflux_TM"/>
</dbReference>
<dbReference type="GO" id="GO:0016020">
    <property type="term" value="C:membrane"/>
    <property type="evidence" value="ECO:0007669"/>
    <property type="project" value="UniProtKB-SubCell"/>
</dbReference>
<dbReference type="AlphaFoldDB" id="A0A136Q2L2"/>
<evidence type="ECO:0000256" key="1">
    <source>
        <dbReference type="ARBA" id="ARBA00004141"/>
    </source>
</evidence>
<evidence type="ECO:0000256" key="5">
    <source>
        <dbReference type="ARBA" id="ARBA00022989"/>
    </source>
</evidence>
<comment type="subcellular location">
    <subcellularLocation>
        <location evidence="1">Membrane</location>
        <topology evidence="1">Multi-pass membrane protein</topology>
    </subcellularLocation>
</comment>
<dbReference type="NCBIfam" id="TIGR01297">
    <property type="entry name" value="CDF"/>
    <property type="match status" value="1"/>
</dbReference>
<dbReference type="InterPro" id="IPR036837">
    <property type="entry name" value="Cation_efflux_CTD_sf"/>
</dbReference>
<keyword evidence="5 7" id="KW-1133">Transmembrane helix</keyword>
<name>A0A136Q2L2_9FIRM</name>
<dbReference type="Pfam" id="PF16916">
    <property type="entry name" value="ZT_dimer"/>
    <property type="match status" value="1"/>
</dbReference>
<dbReference type="Gene3D" id="3.30.70.1350">
    <property type="entry name" value="Cation efflux protein, cytoplasmic domain"/>
    <property type="match status" value="1"/>
</dbReference>
<dbReference type="SUPFAM" id="SSF160240">
    <property type="entry name" value="Cation efflux protein cytoplasmic domain-like"/>
    <property type="match status" value="1"/>
</dbReference>
<keyword evidence="11" id="KW-1185">Reference proteome</keyword>
<keyword evidence="4 7" id="KW-0812">Transmembrane</keyword>
<organism evidence="10 11">
    <name type="scientific">Christensenella minuta</name>
    <dbReference type="NCBI Taxonomy" id="626937"/>
    <lineage>
        <taxon>Bacteria</taxon>
        <taxon>Bacillati</taxon>
        <taxon>Bacillota</taxon>
        <taxon>Clostridia</taxon>
        <taxon>Christensenellales</taxon>
        <taxon>Christensenellaceae</taxon>
        <taxon>Christensenella</taxon>
    </lineage>
</organism>
<feature type="transmembrane region" description="Helical" evidence="7">
    <location>
        <begin position="112"/>
        <end position="135"/>
    </location>
</feature>
<evidence type="ECO:0000259" key="9">
    <source>
        <dbReference type="Pfam" id="PF16916"/>
    </source>
</evidence>
<evidence type="ECO:0000313" key="10">
    <source>
        <dbReference type="EMBL" id="KXK64905.1"/>
    </source>
</evidence>
<dbReference type="Pfam" id="PF01545">
    <property type="entry name" value="Cation_efflux"/>
    <property type="match status" value="1"/>
</dbReference>
<dbReference type="PANTHER" id="PTHR43840">
    <property type="entry name" value="MITOCHONDRIAL METAL TRANSPORTER 1-RELATED"/>
    <property type="match status" value="1"/>
</dbReference>
<evidence type="ECO:0000256" key="7">
    <source>
        <dbReference type="SAM" id="Phobius"/>
    </source>
</evidence>
<sequence>MEDRFSSGKRVAVLGIALNIVLLLLKLTAGYAAGSQAMIADGFNSMGDVFASTVTLLGSIYAAKPKDADHAWGHGKAEYIASMIIGFSMVAMAIYTVSGSVESLVAGEKLEFSWWLIGVAVTTIAAKFILYCYCIRKSRKHGSILIKANAQDHRNDVFVTSGTLIAIFFSLAGWHFMDGAIGIAISAWIIYSGIMIVLESARVLMDAGVDEKTLEDYRKEVLRIEGIDHVDSLSTKPVGAKSILIVKISVDRDMTVIKSHEIGKKIEEELLASHPELADVIVHINPDLPHKDGRYM</sequence>
<dbReference type="Gene3D" id="1.20.1510.10">
    <property type="entry name" value="Cation efflux protein transmembrane domain"/>
    <property type="match status" value="1"/>
</dbReference>
<evidence type="ECO:0000313" key="11">
    <source>
        <dbReference type="Proteomes" id="UP000070366"/>
    </source>
</evidence>
<dbReference type="KEGG" id="cmiu:B1H56_04530"/>
<evidence type="ECO:0000259" key="8">
    <source>
        <dbReference type="Pfam" id="PF01545"/>
    </source>
</evidence>
<feature type="domain" description="Cation efflux protein transmembrane" evidence="8">
    <location>
        <begin position="13"/>
        <end position="205"/>
    </location>
</feature>
<keyword evidence="6 7" id="KW-0472">Membrane</keyword>
<dbReference type="SUPFAM" id="SSF161111">
    <property type="entry name" value="Cation efflux protein transmembrane domain-like"/>
    <property type="match status" value="1"/>
</dbReference>
<evidence type="ECO:0000256" key="3">
    <source>
        <dbReference type="ARBA" id="ARBA00022448"/>
    </source>
</evidence>